<feature type="transmembrane region" description="Helical" evidence="6">
    <location>
        <begin position="42"/>
        <end position="62"/>
    </location>
</feature>
<proteinExistence type="predicted"/>
<sequence length="262" mass="28346">MPGGGGGGGGGAAAVVVDGKDGYAAPARAAPRSFPAKLLRPVLLSAVLATGFLAAALLMFFGGASSYYRLPRLAVPDALLPAPTCDQEDGDQQGGAAQRWWARPPARSAWHNMSEEELLWAASFEPRAHQRRPPGRRGRTPKVAFLFLTRGPLPLAPLWERFFNSTGTKGRELFSVYVHTTPGYRLDFPPSSPFHRRQVPSKVRPPLHGSSCSCHQISLLSPSVVWMVLPAAVRSASSGPDHGMRVRRGLSGPLWFQRHLDK</sequence>
<keyword evidence="5" id="KW-0325">Glycoprotein</keyword>
<evidence type="ECO:0000256" key="2">
    <source>
        <dbReference type="ARBA" id="ARBA00022676"/>
    </source>
</evidence>
<evidence type="ECO:0000256" key="3">
    <source>
        <dbReference type="ARBA" id="ARBA00022679"/>
    </source>
</evidence>
<keyword evidence="3" id="KW-0808">Transferase</keyword>
<keyword evidence="2" id="KW-0328">Glycosyltransferase</keyword>
<dbReference type="EnsemblPlants" id="AET5Gv20028100.1">
    <property type="protein sequence ID" value="AET5Gv20028100.1"/>
    <property type="gene ID" value="AET5Gv20028100"/>
</dbReference>
<organism evidence="7 8">
    <name type="scientific">Aegilops tauschii subsp. strangulata</name>
    <name type="common">Goatgrass</name>
    <dbReference type="NCBI Taxonomy" id="200361"/>
    <lineage>
        <taxon>Eukaryota</taxon>
        <taxon>Viridiplantae</taxon>
        <taxon>Streptophyta</taxon>
        <taxon>Embryophyta</taxon>
        <taxon>Tracheophyta</taxon>
        <taxon>Spermatophyta</taxon>
        <taxon>Magnoliopsida</taxon>
        <taxon>Liliopsida</taxon>
        <taxon>Poales</taxon>
        <taxon>Poaceae</taxon>
        <taxon>BOP clade</taxon>
        <taxon>Pooideae</taxon>
        <taxon>Triticodae</taxon>
        <taxon>Triticeae</taxon>
        <taxon>Triticinae</taxon>
        <taxon>Aegilops</taxon>
    </lineage>
</organism>
<accession>A0A453JGT3</accession>
<dbReference type="Gramene" id="AET5Gv20028100.1">
    <property type="protein sequence ID" value="AET5Gv20028100.1"/>
    <property type="gene ID" value="AET5Gv20028100"/>
</dbReference>
<reference evidence="7" key="3">
    <citation type="journal article" date="2017" name="Nature">
        <title>Genome sequence of the progenitor of the wheat D genome Aegilops tauschii.</title>
        <authorList>
            <person name="Luo M.C."/>
            <person name="Gu Y.Q."/>
            <person name="Puiu D."/>
            <person name="Wang H."/>
            <person name="Twardziok S.O."/>
            <person name="Deal K.R."/>
            <person name="Huo N."/>
            <person name="Zhu T."/>
            <person name="Wang L."/>
            <person name="Wang Y."/>
            <person name="McGuire P.E."/>
            <person name="Liu S."/>
            <person name="Long H."/>
            <person name="Ramasamy R.K."/>
            <person name="Rodriguez J.C."/>
            <person name="Van S.L."/>
            <person name="Yuan L."/>
            <person name="Wang Z."/>
            <person name="Xia Z."/>
            <person name="Xiao L."/>
            <person name="Anderson O.D."/>
            <person name="Ouyang S."/>
            <person name="Liang Y."/>
            <person name="Zimin A.V."/>
            <person name="Pertea G."/>
            <person name="Qi P."/>
            <person name="Bennetzen J.L."/>
            <person name="Dai X."/>
            <person name="Dawson M.W."/>
            <person name="Muller H.G."/>
            <person name="Kugler K."/>
            <person name="Rivarola-Duarte L."/>
            <person name="Spannagl M."/>
            <person name="Mayer K.F.X."/>
            <person name="Lu F.H."/>
            <person name="Bevan M.W."/>
            <person name="Leroy P."/>
            <person name="Li P."/>
            <person name="You F.M."/>
            <person name="Sun Q."/>
            <person name="Liu Z."/>
            <person name="Lyons E."/>
            <person name="Wicker T."/>
            <person name="Salzberg S.L."/>
            <person name="Devos K.M."/>
            <person name="Dvorak J."/>
        </authorList>
    </citation>
    <scope>NUCLEOTIDE SEQUENCE [LARGE SCALE GENOMIC DNA]</scope>
    <source>
        <strain evidence="7">cv. AL8/78</strain>
    </source>
</reference>
<evidence type="ECO:0000256" key="5">
    <source>
        <dbReference type="ARBA" id="ARBA00023180"/>
    </source>
</evidence>
<dbReference type="InterPro" id="IPR003406">
    <property type="entry name" value="Glyco_trans_14"/>
</dbReference>
<evidence type="ECO:0000313" key="8">
    <source>
        <dbReference type="Proteomes" id="UP000015105"/>
    </source>
</evidence>
<keyword evidence="6" id="KW-0812">Transmembrane</keyword>
<name>A0A453JGT3_AEGTS</name>
<dbReference type="Pfam" id="PF02485">
    <property type="entry name" value="Branch"/>
    <property type="match status" value="1"/>
</dbReference>
<dbReference type="PANTHER" id="PTHR31042:SF128">
    <property type="entry name" value="EXPRESSED PROTEIN"/>
    <property type="match status" value="1"/>
</dbReference>
<comment type="subcellular location">
    <subcellularLocation>
        <location evidence="1">Membrane</location>
        <topology evidence="1">Single-pass type II membrane protein</topology>
    </subcellularLocation>
</comment>
<dbReference type="GO" id="GO:0016020">
    <property type="term" value="C:membrane"/>
    <property type="evidence" value="ECO:0007669"/>
    <property type="project" value="UniProtKB-SubCell"/>
</dbReference>
<keyword evidence="4 6" id="KW-0472">Membrane</keyword>
<evidence type="ECO:0000313" key="7">
    <source>
        <dbReference type="EnsemblPlants" id="AET5Gv20028100.1"/>
    </source>
</evidence>
<dbReference type="Proteomes" id="UP000015105">
    <property type="component" value="Chromosome 5D"/>
</dbReference>
<dbReference type="PANTHER" id="PTHR31042">
    <property type="entry name" value="CORE-2/I-BRANCHING BETA-1,6-N-ACETYLGLUCOSAMINYLTRANSFERASE FAMILY PROTEIN-RELATED"/>
    <property type="match status" value="1"/>
</dbReference>
<evidence type="ECO:0000256" key="1">
    <source>
        <dbReference type="ARBA" id="ARBA00004606"/>
    </source>
</evidence>
<protein>
    <submittedName>
        <fullName evidence="7">Uncharacterized protein</fullName>
    </submittedName>
</protein>
<dbReference type="GO" id="GO:0016757">
    <property type="term" value="F:glycosyltransferase activity"/>
    <property type="evidence" value="ECO:0007669"/>
    <property type="project" value="UniProtKB-KW"/>
</dbReference>
<evidence type="ECO:0000256" key="4">
    <source>
        <dbReference type="ARBA" id="ARBA00023136"/>
    </source>
</evidence>
<dbReference type="InterPro" id="IPR044174">
    <property type="entry name" value="BC10-like"/>
</dbReference>
<keyword evidence="8" id="KW-1185">Reference proteome</keyword>
<evidence type="ECO:0000256" key="6">
    <source>
        <dbReference type="SAM" id="Phobius"/>
    </source>
</evidence>
<reference evidence="8" key="1">
    <citation type="journal article" date="2014" name="Science">
        <title>Ancient hybridizations among the ancestral genomes of bread wheat.</title>
        <authorList>
            <consortium name="International Wheat Genome Sequencing Consortium,"/>
            <person name="Marcussen T."/>
            <person name="Sandve S.R."/>
            <person name="Heier L."/>
            <person name="Spannagl M."/>
            <person name="Pfeifer M."/>
            <person name="Jakobsen K.S."/>
            <person name="Wulff B.B."/>
            <person name="Steuernagel B."/>
            <person name="Mayer K.F."/>
            <person name="Olsen O.A."/>
        </authorList>
    </citation>
    <scope>NUCLEOTIDE SEQUENCE [LARGE SCALE GENOMIC DNA]</scope>
    <source>
        <strain evidence="8">cv. AL8/78</strain>
    </source>
</reference>
<dbReference type="AlphaFoldDB" id="A0A453JGT3"/>
<reference evidence="7" key="5">
    <citation type="journal article" date="2021" name="G3 (Bethesda)">
        <title>Aegilops tauschii genome assembly Aet v5.0 features greater sequence contiguity and improved annotation.</title>
        <authorList>
            <person name="Wang L."/>
            <person name="Zhu T."/>
            <person name="Rodriguez J.C."/>
            <person name="Deal K.R."/>
            <person name="Dubcovsky J."/>
            <person name="McGuire P.E."/>
            <person name="Lux T."/>
            <person name="Spannagl M."/>
            <person name="Mayer K.F.X."/>
            <person name="Baldrich P."/>
            <person name="Meyers B.C."/>
            <person name="Huo N."/>
            <person name="Gu Y.Q."/>
            <person name="Zhou H."/>
            <person name="Devos K.M."/>
            <person name="Bennetzen J.L."/>
            <person name="Unver T."/>
            <person name="Budak H."/>
            <person name="Gulick P.J."/>
            <person name="Galiba G."/>
            <person name="Kalapos B."/>
            <person name="Nelson D.R."/>
            <person name="Li P."/>
            <person name="You F.M."/>
            <person name="Luo M.C."/>
            <person name="Dvorak J."/>
        </authorList>
    </citation>
    <scope>NUCLEOTIDE SEQUENCE [LARGE SCALE GENOMIC DNA]</scope>
    <source>
        <strain evidence="7">cv. AL8/78</strain>
    </source>
</reference>
<reference evidence="7" key="4">
    <citation type="submission" date="2019-03" db="UniProtKB">
        <authorList>
            <consortium name="EnsemblPlants"/>
        </authorList>
    </citation>
    <scope>IDENTIFICATION</scope>
</reference>
<keyword evidence="6" id="KW-1133">Transmembrane helix</keyword>
<reference evidence="8" key="2">
    <citation type="journal article" date="2017" name="Nat. Plants">
        <title>The Aegilops tauschii genome reveals multiple impacts of transposons.</title>
        <authorList>
            <person name="Zhao G."/>
            <person name="Zou C."/>
            <person name="Li K."/>
            <person name="Wang K."/>
            <person name="Li T."/>
            <person name="Gao L."/>
            <person name="Zhang X."/>
            <person name="Wang H."/>
            <person name="Yang Z."/>
            <person name="Liu X."/>
            <person name="Jiang W."/>
            <person name="Mao L."/>
            <person name="Kong X."/>
            <person name="Jiao Y."/>
            <person name="Jia J."/>
        </authorList>
    </citation>
    <scope>NUCLEOTIDE SEQUENCE [LARGE SCALE GENOMIC DNA]</scope>
    <source>
        <strain evidence="8">cv. AL8/78</strain>
    </source>
</reference>